<sequence length="349" mass="38536">MTDQVSATDALTDQQLAGVEALLRGIDPDLVPDKLSASLLSGGRSNLTFRLDTGAAPLILRRPPLGHVLETAHDMGREYRVMSALHPTGYPVPKTVCHIEDSDLLGAPFYVMHLVEGTVFRDDDDLARLNPADAEALSFGFIDALADLHLIDYDAVGLSTYGRPANYLERQMNRWTKQLAASKSREVEGFEELGARLSARVPSTARSTIVHGDFRLDNAIIDEARPGTVRAILDWELSTLGDPLTDLGLFYLYWQGWSGLDNPIAGTPADISGYPSWETLVERYSERTGTRLQHFSWYRAFAIFKFTVICEGIHYRFSQGATVGPGFERIGQLVPPLVARGLEILDDDS</sequence>
<gene>
    <name evidence="2" type="ORF">NCTC10485_04899</name>
</gene>
<dbReference type="InterPro" id="IPR002575">
    <property type="entry name" value="Aminoglycoside_PTrfase"/>
</dbReference>
<dbReference type="SUPFAM" id="SSF56112">
    <property type="entry name" value="Protein kinase-like (PK-like)"/>
    <property type="match status" value="1"/>
</dbReference>
<dbReference type="CDD" id="cd05154">
    <property type="entry name" value="ACAD10_11_N-like"/>
    <property type="match status" value="1"/>
</dbReference>
<dbReference type="PANTHER" id="PTHR47829">
    <property type="entry name" value="HYDROLASE, PUTATIVE (AFU_ORTHOLOGUE AFUA_1G12880)-RELATED"/>
    <property type="match status" value="1"/>
</dbReference>
<evidence type="ECO:0000313" key="3">
    <source>
        <dbReference type="Proteomes" id="UP000282551"/>
    </source>
</evidence>
<dbReference type="RefSeq" id="WP_126336097.1">
    <property type="nucleotide sequence ID" value="NZ_AP022604.1"/>
</dbReference>
<dbReference type="Gene3D" id="3.30.200.20">
    <property type="entry name" value="Phosphorylase Kinase, domain 1"/>
    <property type="match status" value="1"/>
</dbReference>
<feature type="domain" description="Aminoglycoside phosphotransferase" evidence="1">
    <location>
        <begin position="38"/>
        <end position="259"/>
    </location>
</feature>
<dbReference type="Pfam" id="PF01636">
    <property type="entry name" value="APH"/>
    <property type="match status" value="1"/>
</dbReference>
<organism evidence="2 3">
    <name type="scientific">Mycolicibacterium chitae</name>
    <name type="common">Mycobacterium chitae</name>
    <dbReference type="NCBI Taxonomy" id="1792"/>
    <lineage>
        <taxon>Bacteria</taxon>
        <taxon>Bacillati</taxon>
        <taxon>Actinomycetota</taxon>
        <taxon>Actinomycetes</taxon>
        <taxon>Mycobacteriales</taxon>
        <taxon>Mycobacteriaceae</taxon>
        <taxon>Mycolicibacterium</taxon>
    </lineage>
</organism>
<name>A0A448IDR2_MYCCI</name>
<keyword evidence="2" id="KW-0808">Transferase</keyword>
<dbReference type="Gene3D" id="3.90.1200.10">
    <property type="match status" value="1"/>
</dbReference>
<dbReference type="Proteomes" id="UP000282551">
    <property type="component" value="Chromosome"/>
</dbReference>
<dbReference type="InterPro" id="IPR041726">
    <property type="entry name" value="ACAD10_11_N"/>
</dbReference>
<proteinExistence type="predicted"/>
<evidence type="ECO:0000313" key="2">
    <source>
        <dbReference type="EMBL" id="VEG50581.1"/>
    </source>
</evidence>
<dbReference type="GO" id="GO:0016740">
    <property type="term" value="F:transferase activity"/>
    <property type="evidence" value="ECO:0007669"/>
    <property type="project" value="UniProtKB-KW"/>
</dbReference>
<dbReference type="PANTHER" id="PTHR47829:SF1">
    <property type="entry name" value="HAD FAMILY PHOSPHATASE"/>
    <property type="match status" value="1"/>
</dbReference>
<dbReference type="OrthoDB" id="3806873at2"/>
<evidence type="ECO:0000259" key="1">
    <source>
        <dbReference type="Pfam" id="PF01636"/>
    </source>
</evidence>
<dbReference type="AlphaFoldDB" id="A0A448IDR2"/>
<reference evidence="2 3" key="1">
    <citation type="submission" date="2018-12" db="EMBL/GenBank/DDBJ databases">
        <authorList>
            <consortium name="Pathogen Informatics"/>
        </authorList>
    </citation>
    <scope>NUCLEOTIDE SEQUENCE [LARGE SCALE GENOMIC DNA]</scope>
    <source>
        <strain evidence="2 3">NCTC10485</strain>
    </source>
</reference>
<dbReference type="EMBL" id="LR134355">
    <property type="protein sequence ID" value="VEG50581.1"/>
    <property type="molecule type" value="Genomic_DNA"/>
</dbReference>
<dbReference type="InterPro" id="IPR052898">
    <property type="entry name" value="ACAD10-like"/>
</dbReference>
<protein>
    <submittedName>
        <fullName evidence="2">Phosphotransferase enzyme family protein</fullName>
    </submittedName>
</protein>
<keyword evidence="3" id="KW-1185">Reference proteome</keyword>
<dbReference type="InterPro" id="IPR011009">
    <property type="entry name" value="Kinase-like_dom_sf"/>
</dbReference>
<accession>A0A448IDR2</accession>